<evidence type="ECO:0000256" key="5">
    <source>
        <dbReference type="PIRSR" id="PIRSR604254-1"/>
    </source>
</evidence>
<feature type="transmembrane region" description="Helical" evidence="6">
    <location>
        <begin position="118"/>
        <end position="136"/>
    </location>
</feature>
<keyword evidence="3 6" id="KW-1133">Transmembrane helix</keyword>
<evidence type="ECO:0000256" key="3">
    <source>
        <dbReference type="ARBA" id="ARBA00022989"/>
    </source>
</evidence>
<evidence type="ECO:0000313" key="7">
    <source>
        <dbReference type="EMBL" id="MBR0682240.1"/>
    </source>
</evidence>
<comment type="subcellular location">
    <subcellularLocation>
        <location evidence="1">Membrane</location>
        <topology evidence="1">Multi-pass membrane protein</topology>
    </subcellularLocation>
</comment>
<evidence type="ECO:0000256" key="2">
    <source>
        <dbReference type="ARBA" id="ARBA00022692"/>
    </source>
</evidence>
<keyword evidence="5" id="KW-0479">Metal-binding</keyword>
<feature type="transmembrane region" description="Helical" evidence="6">
    <location>
        <begin position="61"/>
        <end position="81"/>
    </location>
</feature>
<keyword evidence="4 6" id="KW-0472">Membrane</keyword>
<protein>
    <submittedName>
        <fullName evidence="7">Hemolysin III family protein</fullName>
    </submittedName>
</protein>
<dbReference type="GO" id="GO:0016020">
    <property type="term" value="C:membrane"/>
    <property type="evidence" value="ECO:0007669"/>
    <property type="project" value="UniProtKB-SubCell"/>
</dbReference>
<feature type="transmembrane region" description="Helical" evidence="6">
    <location>
        <begin position="93"/>
        <end position="112"/>
    </location>
</feature>
<dbReference type="Proteomes" id="UP001138709">
    <property type="component" value="Unassembled WGS sequence"/>
</dbReference>
<accession>A0A9X9XEV4</accession>
<feature type="transmembrane region" description="Helical" evidence="6">
    <location>
        <begin position="148"/>
        <end position="167"/>
    </location>
</feature>
<dbReference type="PANTHER" id="PTHR20855:SF3">
    <property type="entry name" value="LD03007P"/>
    <property type="match status" value="1"/>
</dbReference>
<keyword evidence="2 6" id="KW-0812">Transmembrane</keyword>
<evidence type="ECO:0000313" key="8">
    <source>
        <dbReference type="Proteomes" id="UP001138709"/>
    </source>
</evidence>
<keyword evidence="5" id="KW-0862">Zinc</keyword>
<dbReference type="GO" id="GO:0046872">
    <property type="term" value="F:metal ion binding"/>
    <property type="evidence" value="ECO:0007669"/>
    <property type="project" value="UniProtKB-KW"/>
</dbReference>
<feature type="transmembrane region" description="Helical" evidence="6">
    <location>
        <begin position="203"/>
        <end position="224"/>
    </location>
</feature>
<comment type="caution">
    <text evidence="7">The sequence shown here is derived from an EMBL/GenBank/DDBJ whole genome shotgun (WGS) entry which is preliminary data.</text>
</comment>
<proteinExistence type="predicted"/>
<organism evidence="7 8">
    <name type="scientific">Neoroseomonas eburnea</name>
    <dbReference type="NCBI Taxonomy" id="1346889"/>
    <lineage>
        <taxon>Bacteria</taxon>
        <taxon>Pseudomonadati</taxon>
        <taxon>Pseudomonadota</taxon>
        <taxon>Alphaproteobacteria</taxon>
        <taxon>Acetobacterales</taxon>
        <taxon>Acetobacteraceae</taxon>
        <taxon>Neoroseomonas</taxon>
    </lineage>
</organism>
<sequence length="227" mass="23791">MQQANKPRAALPVRAGRADTRAERRLDAAILGGGLAAAIIGCLALALTLPPEARAGSIAALGFYCTALVAMLSFALAYNVARAPRARAILRRLDHAAIFLMIAGTYTPFAVVTIGGTWGWTLIGFVWAGALAGMVLKLGWPHRFERSSVVAYLVLGWAVLAAVPPMLEHVPTSALILLATGGVLYSAGVAFHVARRMPFQNEAWHACVVAAATCHFAAVVLGVLPAT</sequence>
<dbReference type="PANTHER" id="PTHR20855">
    <property type="entry name" value="ADIPOR/PROGESTIN RECEPTOR-RELATED"/>
    <property type="match status" value="1"/>
</dbReference>
<reference evidence="7" key="1">
    <citation type="submission" date="2020-01" db="EMBL/GenBank/DDBJ databases">
        <authorList>
            <person name="Rat A."/>
        </authorList>
    </citation>
    <scope>NUCLEOTIDE SEQUENCE</scope>
    <source>
        <strain evidence="7">LMG 31228</strain>
    </source>
</reference>
<dbReference type="Pfam" id="PF03006">
    <property type="entry name" value="HlyIII"/>
    <property type="match status" value="1"/>
</dbReference>
<feature type="binding site" evidence="5">
    <location>
        <position position="205"/>
    </location>
    <ligand>
        <name>Zn(2+)</name>
        <dbReference type="ChEBI" id="CHEBI:29105"/>
    </ligand>
</feature>
<dbReference type="AlphaFoldDB" id="A0A9X9XEV4"/>
<keyword evidence="8" id="KW-1185">Reference proteome</keyword>
<feature type="transmembrane region" description="Helical" evidence="6">
    <location>
        <begin position="28"/>
        <end position="49"/>
    </location>
</feature>
<dbReference type="RefSeq" id="WP_211847775.1">
    <property type="nucleotide sequence ID" value="NZ_JAAEDL010000017.1"/>
</dbReference>
<feature type="transmembrane region" description="Helical" evidence="6">
    <location>
        <begin position="173"/>
        <end position="191"/>
    </location>
</feature>
<dbReference type="EMBL" id="JAAEDL010000017">
    <property type="protein sequence ID" value="MBR0682240.1"/>
    <property type="molecule type" value="Genomic_DNA"/>
</dbReference>
<evidence type="ECO:0000256" key="6">
    <source>
        <dbReference type="SAM" id="Phobius"/>
    </source>
</evidence>
<evidence type="ECO:0000256" key="4">
    <source>
        <dbReference type="ARBA" id="ARBA00023136"/>
    </source>
</evidence>
<gene>
    <name evidence="7" type="ORF">GXW74_17245</name>
</gene>
<evidence type="ECO:0000256" key="1">
    <source>
        <dbReference type="ARBA" id="ARBA00004141"/>
    </source>
</evidence>
<name>A0A9X9XEV4_9PROT</name>
<reference evidence="7" key="2">
    <citation type="journal article" date="2021" name="Syst. Appl. Microbiol.">
        <title>Roseomonas hellenica sp. nov., isolated from roots of wild-growing Alkanna tinctoria.</title>
        <authorList>
            <person name="Rat A."/>
            <person name="Naranjo H.D."/>
            <person name="Lebbe L."/>
            <person name="Cnockaert M."/>
            <person name="Krigas N."/>
            <person name="Grigoriadou K."/>
            <person name="Maloupa E."/>
            <person name="Willems A."/>
        </authorList>
    </citation>
    <scope>NUCLEOTIDE SEQUENCE</scope>
    <source>
        <strain evidence="7">LMG 31228</strain>
    </source>
</reference>
<dbReference type="InterPro" id="IPR004254">
    <property type="entry name" value="AdipoR/HlyIII-related"/>
</dbReference>